<dbReference type="SUPFAM" id="SSF51430">
    <property type="entry name" value="NAD(P)-linked oxidoreductase"/>
    <property type="match status" value="1"/>
</dbReference>
<gene>
    <name evidence="2" type="primary">pld1_2</name>
    <name evidence="2" type="ORF">BOA8489_03000</name>
</gene>
<dbReference type="GO" id="GO:0050235">
    <property type="term" value="F:pyridoxal 4-dehydrogenase activity"/>
    <property type="evidence" value="ECO:0007669"/>
    <property type="project" value="UniProtKB-EC"/>
</dbReference>
<accession>A0A238J2B0</accession>
<name>A0A238J2B0_9RHOB</name>
<dbReference type="InterPro" id="IPR023210">
    <property type="entry name" value="NADP_OxRdtase_dom"/>
</dbReference>
<dbReference type="Gene3D" id="3.20.20.100">
    <property type="entry name" value="NADP-dependent oxidoreductase domain"/>
    <property type="match status" value="1"/>
</dbReference>
<dbReference type="Pfam" id="PF00248">
    <property type="entry name" value="Aldo_ket_red"/>
    <property type="match status" value="1"/>
</dbReference>
<dbReference type="InterPro" id="IPR036812">
    <property type="entry name" value="NAD(P)_OxRdtase_dom_sf"/>
</dbReference>
<dbReference type="InterPro" id="IPR020471">
    <property type="entry name" value="AKR"/>
</dbReference>
<keyword evidence="3" id="KW-1185">Reference proteome</keyword>
<dbReference type="AlphaFoldDB" id="A0A238J2B0"/>
<organism evidence="2 3">
    <name type="scientific">Boseongicola aestuarii</name>
    <dbReference type="NCBI Taxonomy" id="1470561"/>
    <lineage>
        <taxon>Bacteria</taxon>
        <taxon>Pseudomonadati</taxon>
        <taxon>Pseudomonadota</taxon>
        <taxon>Alphaproteobacteria</taxon>
        <taxon>Rhodobacterales</taxon>
        <taxon>Paracoccaceae</taxon>
        <taxon>Boseongicola</taxon>
    </lineage>
</organism>
<protein>
    <submittedName>
        <fullName evidence="2">Pyridoxal 4-dehydrogenase</fullName>
        <ecNumber evidence="2">1.1.1.107</ecNumber>
    </submittedName>
</protein>
<evidence type="ECO:0000259" key="1">
    <source>
        <dbReference type="Pfam" id="PF00248"/>
    </source>
</evidence>
<dbReference type="EMBL" id="FXXQ01000010">
    <property type="protein sequence ID" value="SMX24869.1"/>
    <property type="molecule type" value="Genomic_DNA"/>
</dbReference>
<feature type="domain" description="NADP-dependent oxidoreductase" evidence="1">
    <location>
        <begin position="18"/>
        <end position="319"/>
    </location>
</feature>
<evidence type="ECO:0000313" key="3">
    <source>
        <dbReference type="Proteomes" id="UP000201838"/>
    </source>
</evidence>
<dbReference type="EC" id="1.1.1.107" evidence="2"/>
<dbReference type="Proteomes" id="UP000201838">
    <property type="component" value="Unassembled WGS sequence"/>
</dbReference>
<dbReference type="PANTHER" id="PTHR42686:SF1">
    <property type="entry name" value="GH17980P-RELATED"/>
    <property type="match status" value="1"/>
</dbReference>
<proteinExistence type="predicted"/>
<dbReference type="OrthoDB" id="9768851at2"/>
<dbReference type="PANTHER" id="PTHR42686">
    <property type="entry name" value="GH17980P-RELATED"/>
    <property type="match status" value="1"/>
</dbReference>
<evidence type="ECO:0000313" key="2">
    <source>
        <dbReference type="EMBL" id="SMX24869.1"/>
    </source>
</evidence>
<dbReference type="GO" id="GO:0005829">
    <property type="term" value="C:cytosol"/>
    <property type="evidence" value="ECO:0007669"/>
    <property type="project" value="TreeGrafter"/>
</dbReference>
<reference evidence="2 3" key="1">
    <citation type="submission" date="2017-05" db="EMBL/GenBank/DDBJ databases">
        <authorList>
            <person name="Song R."/>
            <person name="Chenine A.L."/>
            <person name="Ruprecht R.M."/>
        </authorList>
    </citation>
    <scope>NUCLEOTIDE SEQUENCE [LARGE SCALE GENOMIC DNA]</scope>
    <source>
        <strain evidence="2 3">CECT 8489</strain>
    </source>
</reference>
<sequence length="336" mass="36455">MPPKTRRLGQTDLTVTTLGIGTAPLGGNFAEITNTEALAIINLALDAGVTFIDTAPFYGFGRSERATGDAIRCRDYSLSTKVGRLLAPGALANPFADAGMIDPLPFHPVYDYSYDAVMRSFEDSQQRLGLKRIDILLAHDIGDMQHGREENARHMKDLESGYRAMDDLRRNGHVKAIGIGVNEVKACLDVMETGDWDTFLLAGRYTLLEQTPLDDLLPACQAKGISLIIGGPFNSGILVGRDTWNYAKAPADVLAKAARIETICRDHNTPMPAAALAFPLGHDRVASVIPGTRSTSEMQDILTWAAHPIPDTLWSDLKSAGLLHPDTPTPEQNPLL</sequence>
<keyword evidence="2" id="KW-0560">Oxidoreductase</keyword>
<dbReference type="RefSeq" id="WP_093975065.1">
    <property type="nucleotide sequence ID" value="NZ_FXXQ01000010.1"/>
</dbReference>